<protein>
    <submittedName>
        <fullName evidence="1">Uncharacterized protein</fullName>
    </submittedName>
</protein>
<reference evidence="1 2" key="1">
    <citation type="submission" date="2019-09" db="EMBL/GenBank/DDBJ databases">
        <authorList>
            <person name="Chandra G."/>
            <person name="Truman W A."/>
        </authorList>
    </citation>
    <scope>NUCLEOTIDE SEQUENCE [LARGE SCALE GENOMIC DNA]</scope>
    <source>
        <strain evidence="1">PS941</strain>
    </source>
</reference>
<organism evidence="1 2">
    <name type="scientific">Pseudomonas fluorescens</name>
    <dbReference type="NCBI Taxonomy" id="294"/>
    <lineage>
        <taxon>Bacteria</taxon>
        <taxon>Pseudomonadati</taxon>
        <taxon>Pseudomonadota</taxon>
        <taxon>Gammaproteobacteria</taxon>
        <taxon>Pseudomonadales</taxon>
        <taxon>Pseudomonadaceae</taxon>
        <taxon>Pseudomonas</taxon>
    </lineage>
</organism>
<dbReference type="AlphaFoldDB" id="A0A5E7VAC2"/>
<dbReference type="EMBL" id="CABVJC010000010">
    <property type="protein sequence ID" value="VVQ21017.1"/>
    <property type="molecule type" value="Genomic_DNA"/>
</dbReference>
<gene>
    <name evidence="1" type="ORF">PS941_05099</name>
</gene>
<sequence>MGLPVTSLTSFNLSVKCTGIGNKPLKGADVTVSPCHRVTDDHRA</sequence>
<name>A0A5E7VAC2_PSEFL</name>
<accession>A0A5E7VAC2</accession>
<evidence type="ECO:0000313" key="2">
    <source>
        <dbReference type="Proteomes" id="UP000326452"/>
    </source>
</evidence>
<evidence type="ECO:0000313" key="1">
    <source>
        <dbReference type="EMBL" id="VVQ21017.1"/>
    </source>
</evidence>
<dbReference type="Proteomes" id="UP000326452">
    <property type="component" value="Unassembled WGS sequence"/>
</dbReference>
<proteinExistence type="predicted"/>